<feature type="domain" description="EfeO-type cupredoxin-like" evidence="3">
    <location>
        <begin position="64"/>
        <end position="164"/>
    </location>
</feature>
<gene>
    <name evidence="4" type="ORF">QI031_07570</name>
</gene>
<dbReference type="Gene3D" id="2.60.40.420">
    <property type="entry name" value="Cupredoxins - blue copper proteins"/>
    <property type="match status" value="1"/>
</dbReference>
<evidence type="ECO:0000313" key="5">
    <source>
        <dbReference type="Proteomes" id="UP001223520"/>
    </source>
</evidence>
<dbReference type="AlphaFoldDB" id="A0AAJ6NVQ2"/>
<keyword evidence="1" id="KW-0472">Membrane</keyword>
<evidence type="ECO:0000256" key="1">
    <source>
        <dbReference type="SAM" id="Phobius"/>
    </source>
</evidence>
<evidence type="ECO:0000256" key="2">
    <source>
        <dbReference type="SAM" id="SignalP"/>
    </source>
</evidence>
<evidence type="ECO:0000313" key="4">
    <source>
        <dbReference type="EMBL" id="WGV27339.1"/>
    </source>
</evidence>
<sequence>MFNKKTLWGSLAGLGLLLGTTSSTALAATPPSSASTSQFRRIEQPLALKVGVAIGGLALIGMELWWFLLSKSPAQQAQANQGIQELTITVDGGYQPARVVVKAGQPVRLNFWRRDPSSCLEKVLLPDFQIASDLALNNVTPIEFTPLKSGEYQFTCGMNMFRGIVEVKD</sequence>
<keyword evidence="1" id="KW-1133">Transmembrane helix</keyword>
<dbReference type="KEGG" id="hbq:QI031_07570"/>
<reference evidence="4 5" key="1">
    <citation type="journal article" date="2023" name="Limnol Oceanogr Lett">
        <title>Environmental adaptations by the intertidal Antarctic cyanobacterium Halotia branconii CENA392 as revealed using long-read genome sequencing.</title>
        <authorList>
            <person name="Dextro R.B."/>
            <person name="Delbaje E."/>
            <person name="Freitas P.N.N."/>
            <person name="Geraldes V."/>
            <person name="Pinto E."/>
            <person name="Long P.F."/>
            <person name="Fiore M.F."/>
        </authorList>
    </citation>
    <scope>NUCLEOTIDE SEQUENCE [LARGE SCALE GENOMIC DNA]</scope>
    <source>
        <strain evidence="4 5">CENA392</strain>
    </source>
</reference>
<dbReference type="SUPFAM" id="SSF49503">
    <property type="entry name" value="Cupredoxins"/>
    <property type="match status" value="1"/>
</dbReference>
<evidence type="ECO:0000259" key="3">
    <source>
        <dbReference type="Pfam" id="PF13473"/>
    </source>
</evidence>
<keyword evidence="2" id="KW-0732">Signal</keyword>
<dbReference type="Proteomes" id="UP001223520">
    <property type="component" value="Chromosome"/>
</dbReference>
<feature type="chain" id="PRO_5042547398" evidence="2">
    <location>
        <begin position="28"/>
        <end position="169"/>
    </location>
</feature>
<dbReference type="EMBL" id="CP124543">
    <property type="protein sequence ID" value="WGV27339.1"/>
    <property type="molecule type" value="Genomic_DNA"/>
</dbReference>
<keyword evidence="1" id="KW-0812">Transmembrane</keyword>
<proteinExistence type="predicted"/>
<dbReference type="InterPro" id="IPR028096">
    <property type="entry name" value="EfeO_Cupredoxin"/>
</dbReference>
<protein>
    <submittedName>
        <fullName evidence="4">Cupredoxin domain-containing protein</fullName>
    </submittedName>
</protein>
<accession>A0AAJ6NVQ2</accession>
<dbReference type="InterPro" id="IPR008972">
    <property type="entry name" value="Cupredoxin"/>
</dbReference>
<organism evidence="4 5">
    <name type="scientific">Halotia branconii CENA392</name>
    <dbReference type="NCBI Taxonomy" id="1539056"/>
    <lineage>
        <taxon>Bacteria</taxon>
        <taxon>Bacillati</taxon>
        <taxon>Cyanobacteriota</taxon>
        <taxon>Cyanophyceae</taxon>
        <taxon>Nostocales</taxon>
        <taxon>Nodulariaceae</taxon>
        <taxon>Halotia</taxon>
    </lineage>
</organism>
<keyword evidence="5" id="KW-1185">Reference proteome</keyword>
<dbReference type="RefSeq" id="WP_281484576.1">
    <property type="nucleotide sequence ID" value="NZ_CP124543.1"/>
</dbReference>
<feature type="transmembrane region" description="Helical" evidence="1">
    <location>
        <begin position="46"/>
        <end position="68"/>
    </location>
</feature>
<feature type="signal peptide" evidence="2">
    <location>
        <begin position="1"/>
        <end position="27"/>
    </location>
</feature>
<dbReference type="Pfam" id="PF13473">
    <property type="entry name" value="Cupredoxin_1"/>
    <property type="match status" value="1"/>
</dbReference>
<name>A0AAJ6NVQ2_9CYAN</name>